<dbReference type="InterPro" id="IPR000642">
    <property type="entry name" value="Peptidase_M41"/>
</dbReference>
<dbReference type="GO" id="GO:0030163">
    <property type="term" value="P:protein catabolic process"/>
    <property type="evidence" value="ECO:0007669"/>
    <property type="project" value="TreeGrafter"/>
</dbReference>
<feature type="domain" description="AAA+ ATPase" evidence="2">
    <location>
        <begin position="243"/>
        <end position="383"/>
    </location>
</feature>
<dbReference type="SUPFAM" id="SSF52540">
    <property type="entry name" value="P-loop containing nucleoside triphosphate hydrolases"/>
    <property type="match status" value="1"/>
</dbReference>
<dbReference type="GO" id="GO:0004176">
    <property type="term" value="F:ATP-dependent peptidase activity"/>
    <property type="evidence" value="ECO:0007669"/>
    <property type="project" value="InterPro"/>
</dbReference>
<comment type="similarity">
    <text evidence="1">Belongs to the AAA ATPase family.</text>
</comment>
<dbReference type="RefSeq" id="WP_106724730.1">
    <property type="nucleotide sequence ID" value="NZ_PXYL01000006.1"/>
</dbReference>
<sequence length="654" mass="72119">MTRDSSKLRNERKSSFDLPVAVAKCGIRNALRPFLRRADVCFVAILVLERSEDVTYYDRAATELLASDHPFDDQGNDMVIVTTVTENENHVNNRHALTKVRYARRAVVFVPSLECVSQSLLLAADHIATVPAIRPEHYLVAAREIELQGMTRAIAEFLATHSLDDLKTAIRPQRPLMNAVRRLRKQIAAPHLAADAVKEPSATKQSSLRLEDTHGYGQAKSWGLQLAEDIRAWKAGVVAWEDVDRGALLFGPPGCGKTTFARALAASCGMDLVVASAARWQARGHLGDFLKAMRASFDEAKKKAPAILFLDEFDSFGDRDAGGNHENRDYQRQVINGLLEALDPAEGREGVVVIGATNHPDAIDPALLRPGRLEVTIEIPLPDDEARIAILCQHLKTDQVAGDLSFLIASTRGWSGAGLEKLARDARRHARRRGGQVIADDICAVLPARRRLTDEEMRRVAVHEAGHALVGVLLNYEELMEVFIDDHVAEHTTVAVLGKTRFKEQRRIARTAAYLRDQIAMTMGGMAAETIVFGNHSSVAAGDFGSDLAVASDVATILERRMGFGSSLGFQFGRGRRPLEEMRERDPELRELVDQHLKTELQRAICLLELHREQLDLIAEELVSERSLSGDDVLRIMCAGRSSENPVCLMGAAS</sequence>
<keyword evidence="4" id="KW-1185">Reference proteome</keyword>
<dbReference type="EMBL" id="PXYL01000006">
    <property type="protein sequence ID" value="PSJ60399.1"/>
    <property type="molecule type" value="Genomic_DNA"/>
</dbReference>
<dbReference type="Gene3D" id="3.40.50.300">
    <property type="entry name" value="P-loop containing nucleotide triphosphate hydrolases"/>
    <property type="match status" value="1"/>
</dbReference>
<dbReference type="SMART" id="SM00382">
    <property type="entry name" value="AAA"/>
    <property type="match status" value="1"/>
</dbReference>
<dbReference type="PANTHER" id="PTHR23076:SF97">
    <property type="entry name" value="ATP-DEPENDENT ZINC METALLOPROTEASE YME1L1"/>
    <property type="match status" value="1"/>
</dbReference>
<evidence type="ECO:0000256" key="1">
    <source>
        <dbReference type="RuleBase" id="RU003651"/>
    </source>
</evidence>
<reference evidence="3 4" key="1">
    <citation type="submission" date="2018-03" db="EMBL/GenBank/DDBJ databases">
        <title>The draft genome of Mesorhizobium soli JCM 19897.</title>
        <authorList>
            <person name="Li L."/>
            <person name="Liu L."/>
            <person name="Liang L."/>
            <person name="Wang T."/>
            <person name="Zhang X."/>
        </authorList>
    </citation>
    <scope>NUCLEOTIDE SEQUENCE [LARGE SCALE GENOMIC DNA]</scope>
    <source>
        <strain evidence="3 4">JCM 19897</strain>
    </source>
</reference>
<dbReference type="InterPro" id="IPR027417">
    <property type="entry name" value="P-loop_NTPase"/>
</dbReference>
<evidence type="ECO:0000259" key="2">
    <source>
        <dbReference type="SMART" id="SM00382"/>
    </source>
</evidence>
<dbReference type="OrthoDB" id="9809379at2"/>
<dbReference type="CDD" id="cd19481">
    <property type="entry name" value="RecA-like_protease"/>
    <property type="match status" value="1"/>
</dbReference>
<dbReference type="AlphaFoldDB" id="A0A2P7SD23"/>
<gene>
    <name evidence="3" type="ORF">C7I85_14760</name>
</gene>
<dbReference type="InterPro" id="IPR037219">
    <property type="entry name" value="Peptidase_M41-like"/>
</dbReference>
<dbReference type="Gene3D" id="1.20.58.760">
    <property type="entry name" value="Peptidase M41"/>
    <property type="match status" value="1"/>
</dbReference>
<dbReference type="SUPFAM" id="SSF140990">
    <property type="entry name" value="FtsH protease domain-like"/>
    <property type="match status" value="1"/>
</dbReference>
<keyword evidence="1" id="KW-0547">Nucleotide-binding</keyword>
<evidence type="ECO:0000313" key="4">
    <source>
        <dbReference type="Proteomes" id="UP000240653"/>
    </source>
</evidence>
<protein>
    <submittedName>
        <fullName evidence="3">ATPase</fullName>
    </submittedName>
</protein>
<accession>A0A2P7SD23</accession>
<dbReference type="InterPro" id="IPR003959">
    <property type="entry name" value="ATPase_AAA_core"/>
</dbReference>
<dbReference type="PROSITE" id="PS00674">
    <property type="entry name" value="AAA"/>
    <property type="match status" value="1"/>
</dbReference>
<dbReference type="GO" id="GO:0005524">
    <property type="term" value="F:ATP binding"/>
    <property type="evidence" value="ECO:0007669"/>
    <property type="project" value="UniProtKB-KW"/>
</dbReference>
<name>A0A2P7SD23_9HYPH</name>
<dbReference type="GO" id="GO:0005886">
    <property type="term" value="C:plasma membrane"/>
    <property type="evidence" value="ECO:0007669"/>
    <property type="project" value="TreeGrafter"/>
</dbReference>
<evidence type="ECO:0000313" key="3">
    <source>
        <dbReference type="EMBL" id="PSJ60399.1"/>
    </source>
</evidence>
<dbReference type="GO" id="GO:0006508">
    <property type="term" value="P:proteolysis"/>
    <property type="evidence" value="ECO:0007669"/>
    <property type="project" value="InterPro"/>
</dbReference>
<organism evidence="3 4">
    <name type="scientific">Pseudaminobacter soli</name>
    <name type="common">ex Li et al. 2025</name>
    <dbReference type="NCBI Taxonomy" id="1295366"/>
    <lineage>
        <taxon>Bacteria</taxon>
        <taxon>Pseudomonadati</taxon>
        <taxon>Pseudomonadota</taxon>
        <taxon>Alphaproteobacteria</taxon>
        <taxon>Hyphomicrobiales</taxon>
        <taxon>Phyllobacteriaceae</taxon>
        <taxon>Pseudaminobacter</taxon>
    </lineage>
</organism>
<comment type="caution">
    <text evidence="3">The sequence shown here is derived from an EMBL/GenBank/DDBJ whole genome shotgun (WGS) entry which is preliminary data.</text>
</comment>
<dbReference type="InterPro" id="IPR003960">
    <property type="entry name" value="ATPase_AAA_CS"/>
</dbReference>
<dbReference type="PANTHER" id="PTHR23076">
    <property type="entry name" value="METALLOPROTEASE M41 FTSH"/>
    <property type="match status" value="1"/>
</dbReference>
<dbReference type="Pfam" id="PF00004">
    <property type="entry name" value="AAA"/>
    <property type="match status" value="1"/>
</dbReference>
<dbReference type="Gene3D" id="1.10.8.60">
    <property type="match status" value="1"/>
</dbReference>
<dbReference type="InterPro" id="IPR003593">
    <property type="entry name" value="AAA+_ATPase"/>
</dbReference>
<dbReference type="Pfam" id="PF01434">
    <property type="entry name" value="Peptidase_M41"/>
    <property type="match status" value="1"/>
</dbReference>
<proteinExistence type="inferred from homology"/>
<dbReference type="GO" id="GO:0016887">
    <property type="term" value="F:ATP hydrolysis activity"/>
    <property type="evidence" value="ECO:0007669"/>
    <property type="project" value="InterPro"/>
</dbReference>
<dbReference type="Proteomes" id="UP000240653">
    <property type="component" value="Unassembled WGS sequence"/>
</dbReference>
<dbReference type="GO" id="GO:0004222">
    <property type="term" value="F:metalloendopeptidase activity"/>
    <property type="evidence" value="ECO:0007669"/>
    <property type="project" value="InterPro"/>
</dbReference>
<keyword evidence="1" id="KW-0067">ATP-binding</keyword>